<protein>
    <submittedName>
        <fullName evidence="2">Uncharacterized protein</fullName>
    </submittedName>
</protein>
<accession>A0A940PC74</accession>
<feature type="transmembrane region" description="Helical" evidence="1">
    <location>
        <begin position="117"/>
        <end position="136"/>
    </location>
</feature>
<evidence type="ECO:0000313" key="2">
    <source>
        <dbReference type="EMBL" id="MBP1042115.1"/>
    </source>
</evidence>
<keyword evidence="1" id="KW-1133">Transmembrane helix</keyword>
<keyword evidence="1" id="KW-0812">Transmembrane</keyword>
<proteinExistence type="predicted"/>
<dbReference type="Proteomes" id="UP000674938">
    <property type="component" value="Unassembled WGS sequence"/>
</dbReference>
<evidence type="ECO:0000313" key="3">
    <source>
        <dbReference type="Proteomes" id="UP000674938"/>
    </source>
</evidence>
<feature type="transmembrane region" description="Helical" evidence="1">
    <location>
        <begin position="91"/>
        <end position="111"/>
    </location>
</feature>
<gene>
    <name evidence="2" type="ORF">I6N95_13930</name>
</gene>
<sequence length="170" mass="19284">MEKNKFIGYDYTDITINEQVAGIYLDNYLHFGWQLDSHSATLQPNTVTLTFKRDRKIDHQAELNRLQRKFDGIVAEIISLKHAKRLIPATVAYLFGVIGTALMAGAVFAILGHQIPLMVSLAIPGTLGWIMPYFLYRSLTIKRTKQLSPIVDEKFEDIYAVTKDAKLLLV</sequence>
<dbReference type="AlphaFoldDB" id="A0A940PC74"/>
<dbReference type="RefSeq" id="WP_209529018.1">
    <property type="nucleotide sequence ID" value="NZ_JAEEGA010000009.1"/>
</dbReference>
<organism evidence="2 3">
    <name type="scientific">Vagococcus allomyrinae</name>
    <dbReference type="NCBI Taxonomy" id="2794353"/>
    <lineage>
        <taxon>Bacteria</taxon>
        <taxon>Bacillati</taxon>
        <taxon>Bacillota</taxon>
        <taxon>Bacilli</taxon>
        <taxon>Lactobacillales</taxon>
        <taxon>Enterococcaceae</taxon>
        <taxon>Vagococcus</taxon>
    </lineage>
</organism>
<reference evidence="2" key="1">
    <citation type="submission" date="2020-12" db="EMBL/GenBank/DDBJ databases">
        <title>Vagococcus allomyrinae sp. nov. and Enterococcus lavae sp. nov., isolated from the larvae of Allomyrina dichotoma.</title>
        <authorList>
            <person name="Lee S.D."/>
        </authorList>
    </citation>
    <scope>NUCLEOTIDE SEQUENCE</scope>
    <source>
        <strain evidence="2">BWB3-3</strain>
    </source>
</reference>
<keyword evidence="1" id="KW-0472">Membrane</keyword>
<keyword evidence="3" id="KW-1185">Reference proteome</keyword>
<evidence type="ECO:0000256" key="1">
    <source>
        <dbReference type="SAM" id="Phobius"/>
    </source>
</evidence>
<name>A0A940PC74_9ENTE</name>
<comment type="caution">
    <text evidence="2">The sequence shown here is derived from an EMBL/GenBank/DDBJ whole genome shotgun (WGS) entry which is preliminary data.</text>
</comment>
<dbReference type="EMBL" id="JAEEGA010000009">
    <property type="protein sequence ID" value="MBP1042115.1"/>
    <property type="molecule type" value="Genomic_DNA"/>
</dbReference>